<feature type="domain" description="Amidohydrolase-related" evidence="2">
    <location>
        <begin position="39"/>
        <end position="193"/>
    </location>
</feature>
<dbReference type="Pfam" id="PF04909">
    <property type="entry name" value="Amidohydro_2"/>
    <property type="match status" value="1"/>
</dbReference>
<keyword evidence="4" id="KW-1185">Reference proteome</keyword>
<sequence length="195" mass="22137">MPPSLSLGCYGRGGTGCSAIPAPHDPLYLHPTTPSNRMIAPFAEAGLDGAIYGFGVETGYHLLRIITSGVLDRLPNLRIVVGHLGEALPFWLNRIDYFHATQVKSQRYEAIKPLRQKPSEYFRTNIWITTSGMPWEREIMFVRDVVGPDRVMYAMDYPYQYALQEVVAQDNLPLSEQEKKSFFEDIARAVFRLQI</sequence>
<dbReference type="PANTHER" id="PTHR21240">
    <property type="entry name" value="2-AMINO-3-CARBOXYLMUCONATE-6-SEMIALDEHYDE DECARBOXYLASE"/>
    <property type="match status" value="1"/>
</dbReference>
<name>A0ABU1FT43_9MICC</name>
<dbReference type="EMBL" id="JAVKGT010000014">
    <property type="protein sequence ID" value="MDR5711831.1"/>
    <property type="molecule type" value="Genomic_DNA"/>
</dbReference>
<comment type="caution">
    <text evidence="3">The sequence shown here is derived from an EMBL/GenBank/DDBJ whole genome shotgun (WGS) entry which is preliminary data.</text>
</comment>
<proteinExistence type="predicted"/>
<dbReference type="InterPro" id="IPR032466">
    <property type="entry name" value="Metal_Hydrolase"/>
</dbReference>
<dbReference type="Proteomes" id="UP001260872">
    <property type="component" value="Unassembled WGS sequence"/>
</dbReference>
<reference evidence="4" key="1">
    <citation type="submission" date="2023-07" db="EMBL/GenBank/DDBJ databases">
        <title>Description of three actinobacteria isolated from air of manufacturing shop in a pharmaceutical factory.</title>
        <authorList>
            <person name="Zhang D.-F."/>
        </authorList>
    </citation>
    <scope>NUCLEOTIDE SEQUENCE [LARGE SCALE GENOMIC DNA]</scope>
    <source>
        <strain evidence="4">CCTCC AB 207010</strain>
    </source>
</reference>
<dbReference type="InterPro" id="IPR006680">
    <property type="entry name" value="Amidohydro-rel"/>
</dbReference>
<protein>
    <submittedName>
        <fullName evidence="3">Amidohydrolase family protein</fullName>
    </submittedName>
</protein>
<evidence type="ECO:0000256" key="1">
    <source>
        <dbReference type="ARBA" id="ARBA00023239"/>
    </source>
</evidence>
<dbReference type="Gene3D" id="3.20.20.140">
    <property type="entry name" value="Metal-dependent hydrolases"/>
    <property type="match status" value="1"/>
</dbReference>
<dbReference type="InterPro" id="IPR032465">
    <property type="entry name" value="ACMSD"/>
</dbReference>
<dbReference type="PANTHER" id="PTHR21240:SF30">
    <property type="entry name" value="AMIDOHYDROLASE-RELATED DOMAIN-CONTAINING PROTEIN-RELATED"/>
    <property type="match status" value="1"/>
</dbReference>
<accession>A0ABU1FT43</accession>
<keyword evidence="1" id="KW-0456">Lyase</keyword>
<gene>
    <name evidence="3" type="ORF">RH857_06745</name>
</gene>
<evidence type="ECO:0000259" key="2">
    <source>
        <dbReference type="Pfam" id="PF04909"/>
    </source>
</evidence>
<evidence type="ECO:0000313" key="3">
    <source>
        <dbReference type="EMBL" id="MDR5711831.1"/>
    </source>
</evidence>
<dbReference type="SUPFAM" id="SSF51556">
    <property type="entry name" value="Metallo-dependent hydrolases"/>
    <property type="match status" value="1"/>
</dbReference>
<organism evidence="3 4">
    <name type="scientific">Nesterenkonia flava</name>
    <dbReference type="NCBI Taxonomy" id="469799"/>
    <lineage>
        <taxon>Bacteria</taxon>
        <taxon>Bacillati</taxon>
        <taxon>Actinomycetota</taxon>
        <taxon>Actinomycetes</taxon>
        <taxon>Micrococcales</taxon>
        <taxon>Micrococcaceae</taxon>
        <taxon>Nesterenkonia</taxon>
    </lineage>
</organism>
<evidence type="ECO:0000313" key="4">
    <source>
        <dbReference type="Proteomes" id="UP001260872"/>
    </source>
</evidence>